<keyword evidence="3" id="KW-1185">Reference proteome</keyword>
<comment type="caution">
    <text evidence="2">The sequence shown here is derived from an EMBL/GenBank/DDBJ whole genome shotgun (WGS) entry which is preliminary data.</text>
</comment>
<gene>
    <name evidence="2" type="ORF">KSP40_PGU007079</name>
</gene>
<proteinExistence type="predicted"/>
<feature type="compositionally biased region" description="Basic and acidic residues" evidence="1">
    <location>
        <begin position="40"/>
        <end position="58"/>
    </location>
</feature>
<evidence type="ECO:0000256" key="1">
    <source>
        <dbReference type="SAM" id="MobiDB-lite"/>
    </source>
</evidence>
<reference evidence="2 3" key="1">
    <citation type="journal article" date="2022" name="Nat. Plants">
        <title>Genomes of leafy and leafless Platanthera orchids illuminate the evolution of mycoheterotrophy.</title>
        <authorList>
            <person name="Li M.H."/>
            <person name="Liu K.W."/>
            <person name="Li Z."/>
            <person name="Lu H.C."/>
            <person name="Ye Q.L."/>
            <person name="Zhang D."/>
            <person name="Wang J.Y."/>
            <person name="Li Y.F."/>
            <person name="Zhong Z.M."/>
            <person name="Liu X."/>
            <person name="Yu X."/>
            <person name="Liu D.K."/>
            <person name="Tu X.D."/>
            <person name="Liu B."/>
            <person name="Hao Y."/>
            <person name="Liao X.Y."/>
            <person name="Jiang Y.T."/>
            <person name="Sun W.H."/>
            <person name="Chen J."/>
            <person name="Chen Y.Q."/>
            <person name="Ai Y."/>
            <person name="Zhai J.W."/>
            <person name="Wu S.S."/>
            <person name="Zhou Z."/>
            <person name="Hsiao Y.Y."/>
            <person name="Wu W.L."/>
            <person name="Chen Y.Y."/>
            <person name="Lin Y.F."/>
            <person name="Hsu J.L."/>
            <person name="Li C.Y."/>
            <person name="Wang Z.W."/>
            <person name="Zhao X."/>
            <person name="Zhong W.Y."/>
            <person name="Ma X.K."/>
            <person name="Ma L."/>
            <person name="Huang J."/>
            <person name="Chen G.Z."/>
            <person name="Huang M.Z."/>
            <person name="Huang L."/>
            <person name="Peng D.H."/>
            <person name="Luo Y.B."/>
            <person name="Zou S.Q."/>
            <person name="Chen S.P."/>
            <person name="Lan S."/>
            <person name="Tsai W.C."/>
            <person name="Van de Peer Y."/>
            <person name="Liu Z.J."/>
        </authorList>
    </citation>
    <scope>NUCLEOTIDE SEQUENCE [LARGE SCALE GENOMIC DNA]</scope>
    <source>
        <strain evidence="2">Lor288</strain>
    </source>
</reference>
<protein>
    <submittedName>
        <fullName evidence="2">Uncharacterized protein</fullName>
    </submittedName>
</protein>
<evidence type="ECO:0000313" key="3">
    <source>
        <dbReference type="Proteomes" id="UP001412067"/>
    </source>
</evidence>
<feature type="region of interest" description="Disordered" evidence="1">
    <location>
        <begin position="34"/>
        <end position="58"/>
    </location>
</feature>
<sequence length="108" mass="11918">MKHTAAAPQKPAKLFRGVRQHHWGFLTTVLAHRGGGGHVPLDREGEKMEAGENRPNERVLDGADTHYLFMRLGEYGPSWPYSSASCRALLGEYKPFDSTRPGNSTTPG</sequence>
<evidence type="ECO:0000313" key="2">
    <source>
        <dbReference type="EMBL" id="KAK8963044.1"/>
    </source>
</evidence>
<name>A0ABR2MFU0_9ASPA</name>
<organism evidence="2 3">
    <name type="scientific">Platanthera guangdongensis</name>
    <dbReference type="NCBI Taxonomy" id="2320717"/>
    <lineage>
        <taxon>Eukaryota</taxon>
        <taxon>Viridiplantae</taxon>
        <taxon>Streptophyta</taxon>
        <taxon>Embryophyta</taxon>
        <taxon>Tracheophyta</taxon>
        <taxon>Spermatophyta</taxon>
        <taxon>Magnoliopsida</taxon>
        <taxon>Liliopsida</taxon>
        <taxon>Asparagales</taxon>
        <taxon>Orchidaceae</taxon>
        <taxon>Orchidoideae</taxon>
        <taxon>Orchideae</taxon>
        <taxon>Orchidinae</taxon>
        <taxon>Platanthera</taxon>
    </lineage>
</organism>
<dbReference type="EMBL" id="JBBWWR010000008">
    <property type="protein sequence ID" value="KAK8963044.1"/>
    <property type="molecule type" value="Genomic_DNA"/>
</dbReference>
<accession>A0ABR2MFU0</accession>
<dbReference type="Proteomes" id="UP001412067">
    <property type="component" value="Unassembled WGS sequence"/>
</dbReference>